<gene>
    <name evidence="2" type="ORF">NP493_80g03046</name>
</gene>
<keyword evidence="1" id="KW-0732">Signal</keyword>
<sequence>MPVCILFLAIASVSVASDIRAYGVCLTRCKNWYDGCKVGSRDRPTLAKSICRKRFLTCMRTCRKTNLTK</sequence>
<name>A0AAD9P938_RIDPI</name>
<comment type="caution">
    <text evidence="2">The sequence shown here is derived from an EMBL/GenBank/DDBJ whole genome shotgun (WGS) entry which is preliminary data.</text>
</comment>
<dbReference type="AlphaFoldDB" id="A0AAD9P938"/>
<keyword evidence="3" id="KW-1185">Reference proteome</keyword>
<feature type="chain" id="PRO_5042287721" evidence="1">
    <location>
        <begin position="17"/>
        <end position="69"/>
    </location>
</feature>
<evidence type="ECO:0000313" key="2">
    <source>
        <dbReference type="EMBL" id="KAK2190430.1"/>
    </source>
</evidence>
<accession>A0AAD9P938</accession>
<evidence type="ECO:0000256" key="1">
    <source>
        <dbReference type="SAM" id="SignalP"/>
    </source>
</evidence>
<organism evidence="2 3">
    <name type="scientific">Ridgeia piscesae</name>
    <name type="common">Tubeworm</name>
    <dbReference type="NCBI Taxonomy" id="27915"/>
    <lineage>
        <taxon>Eukaryota</taxon>
        <taxon>Metazoa</taxon>
        <taxon>Spiralia</taxon>
        <taxon>Lophotrochozoa</taxon>
        <taxon>Annelida</taxon>
        <taxon>Polychaeta</taxon>
        <taxon>Sedentaria</taxon>
        <taxon>Canalipalpata</taxon>
        <taxon>Sabellida</taxon>
        <taxon>Siboglinidae</taxon>
        <taxon>Ridgeia</taxon>
    </lineage>
</organism>
<reference evidence="2" key="1">
    <citation type="journal article" date="2023" name="Mol. Biol. Evol.">
        <title>Third-Generation Sequencing Reveals the Adaptive Role of the Epigenome in Three Deep-Sea Polychaetes.</title>
        <authorList>
            <person name="Perez M."/>
            <person name="Aroh O."/>
            <person name="Sun Y."/>
            <person name="Lan Y."/>
            <person name="Juniper S.K."/>
            <person name="Young C.R."/>
            <person name="Angers B."/>
            <person name="Qian P.Y."/>
        </authorList>
    </citation>
    <scope>NUCLEOTIDE SEQUENCE</scope>
    <source>
        <strain evidence="2">R07B-5</strain>
    </source>
</reference>
<feature type="signal peptide" evidence="1">
    <location>
        <begin position="1"/>
        <end position="16"/>
    </location>
</feature>
<proteinExistence type="predicted"/>
<dbReference type="Proteomes" id="UP001209878">
    <property type="component" value="Unassembled WGS sequence"/>
</dbReference>
<protein>
    <submittedName>
        <fullName evidence="2">Uncharacterized protein</fullName>
    </submittedName>
</protein>
<evidence type="ECO:0000313" key="3">
    <source>
        <dbReference type="Proteomes" id="UP001209878"/>
    </source>
</evidence>
<dbReference type="EMBL" id="JAODUO010000080">
    <property type="protein sequence ID" value="KAK2190430.1"/>
    <property type="molecule type" value="Genomic_DNA"/>
</dbReference>